<evidence type="ECO:0000256" key="1">
    <source>
        <dbReference type="SAM" id="MobiDB-lite"/>
    </source>
</evidence>
<organism evidence="2 3">
    <name type="scientific">Frankia alni (strain DSM 45986 / CECT 9034 / ACN14a)</name>
    <dbReference type="NCBI Taxonomy" id="326424"/>
    <lineage>
        <taxon>Bacteria</taxon>
        <taxon>Bacillati</taxon>
        <taxon>Actinomycetota</taxon>
        <taxon>Actinomycetes</taxon>
        <taxon>Frankiales</taxon>
        <taxon>Frankiaceae</taxon>
        <taxon>Frankia</taxon>
    </lineage>
</organism>
<keyword evidence="3" id="KW-1185">Reference proteome</keyword>
<name>Q0REA8_FRAAA</name>
<evidence type="ECO:0000313" key="2">
    <source>
        <dbReference type="EMBL" id="CAJ64202.1"/>
    </source>
</evidence>
<reference evidence="2 3" key="1">
    <citation type="journal article" date="2007" name="Genome Res.">
        <title>Genome characteristics of facultatively symbiotic Frankia sp. strains reflect host range and host plant biogeography.</title>
        <authorList>
            <person name="Normand P."/>
            <person name="Lapierre P."/>
            <person name="Tisa L.S."/>
            <person name="Gogarten J.P."/>
            <person name="Alloisio N."/>
            <person name="Bagnarol E."/>
            <person name="Bassi C.A."/>
            <person name="Berry A.M."/>
            <person name="Bickhart D.M."/>
            <person name="Choisne N."/>
            <person name="Couloux A."/>
            <person name="Cournoyer B."/>
            <person name="Cruveiller S."/>
            <person name="Daubin V."/>
            <person name="Demange N."/>
            <person name="Francino M.P."/>
            <person name="Goltsman E."/>
            <person name="Huang Y."/>
            <person name="Kopp O.R."/>
            <person name="Labarre L."/>
            <person name="Lapidus A."/>
            <person name="Lavire C."/>
            <person name="Marechal J."/>
            <person name="Martinez M."/>
            <person name="Mastronunzio J.E."/>
            <person name="Mullin B.C."/>
            <person name="Niemann J."/>
            <person name="Pujic P."/>
            <person name="Rawnsley T."/>
            <person name="Rouy Z."/>
            <person name="Schenowitz C."/>
            <person name="Sellstedt A."/>
            <person name="Tavares F."/>
            <person name="Tomkins J.P."/>
            <person name="Vallenet D."/>
            <person name="Valverde C."/>
            <person name="Wall L.G."/>
            <person name="Wang Y."/>
            <person name="Medigue C."/>
            <person name="Benson D.R."/>
        </authorList>
    </citation>
    <scope>NUCLEOTIDE SEQUENCE [LARGE SCALE GENOMIC DNA]</scope>
    <source>
        <strain evidence="3">DSM 45986 / CECT 9034 / ACN14a</strain>
    </source>
</reference>
<dbReference type="EMBL" id="CT573213">
    <property type="protein sequence ID" value="CAJ64202.1"/>
    <property type="molecule type" value="Genomic_DNA"/>
</dbReference>
<sequence>MPSPHRPSRTGGYGIREAPAAAAKRADPAAAGPKTDQHRVAERHASSVRFSGSGSGRPYASGR</sequence>
<dbReference type="STRING" id="326424.FRAAL5569"/>
<dbReference type="KEGG" id="fal:FRAAL5569"/>
<dbReference type="HOGENOM" id="CLU_2879305_0_0_11"/>
<gene>
    <name evidence="2" type="ordered locus">FRAAL5569</name>
</gene>
<proteinExistence type="predicted"/>
<dbReference type="Proteomes" id="UP000000657">
    <property type="component" value="Chromosome"/>
</dbReference>
<feature type="compositionally biased region" description="Basic and acidic residues" evidence="1">
    <location>
        <begin position="35"/>
        <end position="45"/>
    </location>
</feature>
<accession>Q0REA8</accession>
<protein>
    <submittedName>
        <fullName evidence="2">Uncharacterized protein</fullName>
    </submittedName>
</protein>
<feature type="compositionally biased region" description="Low complexity" evidence="1">
    <location>
        <begin position="18"/>
        <end position="33"/>
    </location>
</feature>
<evidence type="ECO:0000313" key="3">
    <source>
        <dbReference type="Proteomes" id="UP000000657"/>
    </source>
</evidence>
<dbReference type="AlphaFoldDB" id="Q0REA8"/>
<feature type="region of interest" description="Disordered" evidence="1">
    <location>
        <begin position="1"/>
        <end position="63"/>
    </location>
</feature>